<organism evidence="2 3">
    <name type="scientific">Setaria digitata</name>
    <dbReference type="NCBI Taxonomy" id="48799"/>
    <lineage>
        <taxon>Eukaryota</taxon>
        <taxon>Metazoa</taxon>
        <taxon>Ecdysozoa</taxon>
        <taxon>Nematoda</taxon>
        <taxon>Chromadorea</taxon>
        <taxon>Rhabditida</taxon>
        <taxon>Spirurina</taxon>
        <taxon>Spiruromorpha</taxon>
        <taxon>Filarioidea</taxon>
        <taxon>Setariidae</taxon>
        <taxon>Setaria</taxon>
    </lineage>
</organism>
<name>A0A915PHS7_9BILA</name>
<evidence type="ECO:0000256" key="1">
    <source>
        <dbReference type="SAM" id="Coils"/>
    </source>
</evidence>
<evidence type="ECO:0000313" key="2">
    <source>
        <dbReference type="Proteomes" id="UP000887581"/>
    </source>
</evidence>
<feature type="coiled-coil region" evidence="1">
    <location>
        <begin position="13"/>
        <end position="71"/>
    </location>
</feature>
<proteinExistence type="predicted"/>
<dbReference type="Proteomes" id="UP000887581">
    <property type="component" value="Unplaced"/>
</dbReference>
<dbReference type="AlphaFoldDB" id="A0A915PHS7"/>
<sequence length="77" mass="8982">MAEDTVEVIKSIVTSLERDLHAHKDRMEKILSKQTELQKRLSEAEEQVLETAGLKKEYEMLRAENELLKRQLEQCGI</sequence>
<dbReference type="WBParaSite" id="sdigi.contig18.g1626.t1">
    <property type="protein sequence ID" value="sdigi.contig18.g1626.t1"/>
    <property type="gene ID" value="sdigi.contig18.g1626"/>
</dbReference>
<keyword evidence="2" id="KW-1185">Reference proteome</keyword>
<accession>A0A915PHS7</accession>
<evidence type="ECO:0000313" key="3">
    <source>
        <dbReference type="WBParaSite" id="sdigi.contig18.g1626.t1"/>
    </source>
</evidence>
<keyword evidence="1" id="KW-0175">Coiled coil</keyword>
<protein>
    <submittedName>
        <fullName evidence="3">Uncharacterized protein</fullName>
    </submittedName>
</protein>
<reference evidence="3" key="1">
    <citation type="submission" date="2022-11" db="UniProtKB">
        <authorList>
            <consortium name="WormBaseParasite"/>
        </authorList>
    </citation>
    <scope>IDENTIFICATION</scope>
</reference>